<keyword evidence="1" id="KW-0472">Membrane</keyword>
<dbReference type="InterPro" id="IPR025588">
    <property type="entry name" value="YcxB-like_C"/>
</dbReference>
<evidence type="ECO:0000313" key="3">
    <source>
        <dbReference type="EMBL" id="QSE98595.1"/>
    </source>
</evidence>
<name>A0A974WI61_9BACT</name>
<sequence length="157" mass="18325">MIVKTKKYKLESGTYIKLALISVLKQQWWVSLIVLAICAGYFWIPNIWWFIGAGIGLVLYILFWLIQFAGVTQLDQTKMLFEKLAYEITSQQILIKLNNKQGMPLKWEQIKRGSVGKNHLLLVVNKAQLIHLPFKIFNTDNERKFVESIMKRKGLIK</sequence>
<reference evidence="3" key="1">
    <citation type="submission" date="2021-02" db="EMBL/GenBank/DDBJ databases">
        <title>Fulvivirga sp. S481 isolated from sea water.</title>
        <authorList>
            <person name="Bae S.S."/>
            <person name="Baek K."/>
        </authorList>
    </citation>
    <scope>NUCLEOTIDE SEQUENCE</scope>
    <source>
        <strain evidence="3">S481</strain>
    </source>
</reference>
<evidence type="ECO:0000313" key="4">
    <source>
        <dbReference type="Proteomes" id="UP000662783"/>
    </source>
</evidence>
<dbReference type="RefSeq" id="WP_205723109.1">
    <property type="nucleotide sequence ID" value="NZ_CP070608.1"/>
</dbReference>
<dbReference type="AlphaFoldDB" id="A0A974WI61"/>
<evidence type="ECO:0000259" key="2">
    <source>
        <dbReference type="Pfam" id="PF14317"/>
    </source>
</evidence>
<keyword evidence="1" id="KW-0812">Transmembrane</keyword>
<feature type="domain" description="YcxB-like C-terminal" evidence="2">
    <location>
        <begin position="89"/>
        <end position="146"/>
    </location>
</feature>
<dbReference type="KEGG" id="fuv:JR347_05815"/>
<dbReference type="Pfam" id="PF14317">
    <property type="entry name" value="YcxB"/>
    <property type="match status" value="1"/>
</dbReference>
<feature type="transmembrane region" description="Helical" evidence="1">
    <location>
        <begin position="50"/>
        <end position="71"/>
    </location>
</feature>
<keyword evidence="4" id="KW-1185">Reference proteome</keyword>
<accession>A0A974WI61</accession>
<keyword evidence="1" id="KW-1133">Transmembrane helix</keyword>
<evidence type="ECO:0000256" key="1">
    <source>
        <dbReference type="SAM" id="Phobius"/>
    </source>
</evidence>
<dbReference type="EMBL" id="CP070608">
    <property type="protein sequence ID" value="QSE98595.1"/>
    <property type="molecule type" value="Genomic_DNA"/>
</dbReference>
<gene>
    <name evidence="3" type="ORF">JR347_05815</name>
</gene>
<organism evidence="3 4">
    <name type="scientific">Fulvivirga lutea</name>
    <dbReference type="NCBI Taxonomy" id="2810512"/>
    <lineage>
        <taxon>Bacteria</taxon>
        <taxon>Pseudomonadati</taxon>
        <taxon>Bacteroidota</taxon>
        <taxon>Cytophagia</taxon>
        <taxon>Cytophagales</taxon>
        <taxon>Fulvivirgaceae</taxon>
        <taxon>Fulvivirga</taxon>
    </lineage>
</organism>
<protein>
    <submittedName>
        <fullName evidence="3">YcxB family protein</fullName>
    </submittedName>
</protein>
<proteinExistence type="predicted"/>
<dbReference type="Proteomes" id="UP000662783">
    <property type="component" value="Chromosome"/>
</dbReference>
<feature type="transmembrane region" description="Helical" evidence="1">
    <location>
        <begin position="27"/>
        <end position="44"/>
    </location>
</feature>